<keyword evidence="2" id="KW-1003">Cell membrane</keyword>
<evidence type="ECO:0000313" key="9">
    <source>
        <dbReference type="Proteomes" id="UP000198683"/>
    </source>
</evidence>
<dbReference type="PANTHER" id="PTHR33885">
    <property type="entry name" value="PHAGE SHOCK PROTEIN C"/>
    <property type="match status" value="1"/>
</dbReference>
<dbReference type="GO" id="GO:0005886">
    <property type="term" value="C:plasma membrane"/>
    <property type="evidence" value="ECO:0007669"/>
    <property type="project" value="UniProtKB-SubCell"/>
</dbReference>
<dbReference type="RefSeq" id="WP_090773915.1">
    <property type="nucleotide sequence ID" value="NZ_FNFB01000046.1"/>
</dbReference>
<feature type="domain" description="Phage shock protein PspC N-terminal" evidence="7">
    <location>
        <begin position="7"/>
        <end position="64"/>
    </location>
</feature>
<dbReference type="EMBL" id="FNFB01000046">
    <property type="protein sequence ID" value="SDM22993.1"/>
    <property type="molecule type" value="Genomic_DNA"/>
</dbReference>
<accession>A0A1G9RIG8</accession>
<gene>
    <name evidence="8" type="ORF">SAMN05421874_14616</name>
</gene>
<comment type="subcellular location">
    <subcellularLocation>
        <location evidence="1">Cell membrane</location>
        <topology evidence="1">Single-pass membrane protein</topology>
    </subcellularLocation>
</comment>
<protein>
    <submittedName>
        <fullName evidence="8">Phage shock protein PspC (Stress-responsive transcriptional regulator)</fullName>
    </submittedName>
</protein>
<dbReference type="PANTHER" id="PTHR33885:SF3">
    <property type="entry name" value="PHAGE SHOCK PROTEIN C"/>
    <property type="match status" value="1"/>
</dbReference>
<dbReference type="Pfam" id="PF04024">
    <property type="entry name" value="PspC"/>
    <property type="match status" value="1"/>
</dbReference>
<keyword evidence="5 6" id="KW-0472">Membrane</keyword>
<dbReference type="STRING" id="683260.SAMN05421874_14616"/>
<evidence type="ECO:0000256" key="5">
    <source>
        <dbReference type="ARBA" id="ARBA00023136"/>
    </source>
</evidence>
<dbReference type="InterPro" id="IPR007168">
    <property type="entry name" value="Phageshock_PspC_N"/>
</dbReference>
<keyword evidence="9" id="KW-1185">Reference proteome</keyword>
<dbReference type="OrthoDB" id="7359894at2"/>
<proteinExistence type="predicted"/>
<organism evidence="8 9">
    <name type="scientific">Nonomuraea maritima</name>
    <dbReference type="NCBI Taxonomy" id="683260"/>
    <lineage>
        <taxon>Bacteria</taxon>
        <taxon>Bacillati</taxon>
        <taxon>Actinomycetota</taxon>
        <taxon>Actinomycetes</taxon>
        <taxon>Streptosporangiales</taxon>
        <taxon>Streptosporangiaceae</taxon>
        <taxon>Nonomuraea</taxon>
    </lineage>
</organism>
<evidence type="ECO:0000256" key="1">
    <source>
        <dbReference type="ARBA" id="ARBA00004162"/>
    </source>
</evidence>
<evidence type="ECO:0000313" key="8">
    <source>
        <dbReference type="EMBL" id="SDM22993.1"/>
    </source>
</evidence>
<reference evidence="8 9" key="1">
    <citation type="submission" date="2016-10" db="EMBL/GenBank/DDBJ databases">
        <authorList>
            <person name="de Groot N.N."/>
        </authorList>
    </citation>
    <scope>NUCLEOTIDE SEQUENCE [LARGE SCALE GENOMIC DNA]</scope>
    <source>
        <strain evidence="8 9">CGMCC 4.5681</strain>
    </source>
</reference>
<name>A0A1G9RIG8_9ACTN</name>
<evidence type="ECO:0000259" key="7">
    <source>
        <dbReference type="Pfam" id="PF04024"/>
    </source>
</evidence>
<keyword evidence="4 6" id="KW-1133">Transmembrane helix</keyword>
<evidence type="ECO:0000256" key="3">
    <source>
        <dbReference type="ARBA" id="ARBA00022692"/>
    </source>
</evidence>
<keyword evidence="3 6" id="KW-0812">Transmembrane</keyword>
<dbReference type="Proteomes" id="UP000198683">
    <property type="component" value="Unassembled WGS sequence"/>
</dbReference>
<sequence>MSEYQVKKLRRTDKGRIVAGVCSGVGEFVGIDANVVRIALAILTLFGGLGIGIYAIGWLLIPDEKHETSILQDLVSKQQQRRSATDWSGEHKPQP</sequence>
<dbReference type="AlphaFoldDB" id="A0A1G9RIG8"/>
<dbReference type="InterPro" id="IPR052027">
    <property type="entry name" value="PspC"/>
</dbReference>
<evidence type="ECO:0000256" key="6">
    <source>
        <dbReference type="SAM" id="Phobius"/>
    </source>
</evidence>
<feature type="transmembrane region" description="Helical" evidence="6">
    <location>
        <begin position="38"/>
        <end position="61"/>
    </location>
</feature>
<evidence type="ECO:0000256" key="4">
    <source>
        <dbReference type="ARBA" id="ARBA00022989"/>
    </source>
</evidence>
<evidence type="ECO:0000256" key="2">
    <source>
        <dbReference type="ARBA" id="ARBA00022475"/>
    </source>
</evidence>